<dbReference type="InterPro" id="IPR007060">
    <property type="entry name" value="FtsL/DivIC"/>
</dbReference>
<keyword evidence="2" id="KW-0472">Membrane</keyword>
<keyword evidence="2" id="KW-0812">Transmembrane</keyword>
<proteinExistence type="predicted"/>
<keyword evidence="2" id="KW-1133">Transmembrane helix</keyword>
<feature type="coiled-coil region" evidence="1">
    <location>
        <begin position="87"/>
        <end position="114"/>
    </location>
</feature>
<dbReference type="Pfam" id="PF04977">
    <property type="entry name" value="DivIC"/>
    <property type="match status" value="1"/>
</dbReference>
<gene>
    <name evidence="3" type="ORF">QBE51_01315</name>
</gene>
<evidence type="ECO:0000313" key="3">
    <source>
        <dbReference type="EMBL" id="WZL70197.1"/>
    </source>
</evidence>
<evidence type="ECO:0000256" key="2">
    <source>
        <dbReference type="SAM" id="Phobius"/>
    </source>
</evidence>
<evidence type="ECO:0000256" key="1">
    <source>
        <dbReference type="SAM" id="Coils"/>
    </source>
</evidence>
<keyword evidence="4" id="KW-1185">Reference proteome</keyword>
<sequence>MRRKYVSHKKLKKNELYNEQVFIPGAVAPKLSTELHEILAEDELKHVLKKQKEEKSNKVVLYKLKLVGNVFLIFIGCLFLMGQYASITFNQKEIKNLKSQLKGIQNTNATLKSEIAESIDLTFIKQKAMGKLGMVEPAPHQIVYIDIPKVSYTAYYQPPMNEPIQPAEEDVVAASFFDFFNWKE</sequence>
<dbReference type="Proteomes" id="UP001486565">
    <property type="component" value="Chromosome"/>
</dbReference>
<organism evidence="3 4">
    <name type="scientific">Defluviitalea saccharophila</name>
    <dbReference type="NCBI Taxonomy" id="879970"/>
    <lineage>
        <taxon>Bacteria</taxon>
        <taxon>Bacillati</taxon>
        <taxon>Bacillota</taxon>
        <taxon>Clostridia</taxon>
        <taxon>Lachnospirales</taxon>
        <taxon>Defluviitaleaceae</taxon>
        <taxon>Defluviitalea</taxon>
    </lineage>
</organism>
<name>A0ABZ2Y4B2_9FIRM</name>
<protein>
    <submittedName>
        <fullName evidence="3">Septum formation initiator family protein</fullName>
    </submittedName>
</protein>
<dbReference type="RefSeq" id="WP_341877159.1">
    <property type="nucleotide sequence ID" value="NZ_CP121687.1"/>
</dbReference>
<feature type="transmembrane region" description="Helical" evidence="2">
    <location>
        <begin position="66"/>
        <end position="85"/>
    </location>
</feature>
<keyword evidence="1" id="KW-0175">Coiled coil</keyword>
<dbReference type="EMBL" id="CP121687">
    <property type="protein sequence ID" value="WZL70197.1"/>
    <property type="molecule type" value="Genomic_DNA"/>
</dbReference>
<evidence type="ECO:0000313" key="4">
    <source>
        <dbReference type="Proteomes" id="UP001486565"/>
    </source>
</evidence>
<reference evidence="3 4" key="1">
    <citation type="submission" date="2023-03" db="EMBL/GenBank/DDBJ databases">
        <title>Novel Species.</title>
        <authorList>
            <person name="Ma S."/>
        </authorList>
    </citation>
    <scope>NUCLEOTIDE SEQUENCE [LARGE SCALE GENOMIC DNA]</scope>
    <source>
        <strain evidence="3 4">LIND6LT2</strain>
    </source>
</reference>
<accession>A0ABZ2Y4B2</accession>